<proteinExistence type="predicted"/>
<dbReference type="AlphaFoldDB" id="A0A679J1M1"/>
<reference evidence="1" key="1">
    <citation type="submission" date="2019-12" db="EMBL/GenBank/DDBJ databases">
        <authorList>
            <person name="Cremers G."/>
        </authorList>
    </citation>
    <scope>NUCLEOTIDE SEQUENCE</scope>
    <source>
        <strain evidence="1">Mbul1</strain>
    </source>
</reference>
<accession>A0A679J1M1</accession>
<sequence>MPSDSLGALVAFRHGMLVHFGLNPADSVFIDKSKLWRILA</sequence>
<organism evidence="1">
    <name type="scientific">Methylobacterium bullatum</name>
    <dbReference type="NCBI Taxonomy" id="570505"/>
    <lineage>
        <taxon>Bacteria</taxon>
        <taxon>Pseudomonadati</taxon>
        <taxon>Pseudomonadota</taxon>
        <taxon>Alphaproteobacteria</taxon>
        <taxon>Hyphomicrobiales</taxon>
        <taxon>Methylobacteriaceae</taxon>
        <taxon>Methylobacterium</taxon>
    </lineage>
</organism>
<name>A0A679J1M1_9HYPH</name>
<gene>
    <name evidence="1" type="ORF">MBUL_01679</name>
</gene>
<dbReference type="EMBL" id="LR743504">
    <property type="protein sequence ID" value="CAA2102426.1"/>
    <property type="molecule type" value="Genomic_DNA"/>
</dbReference>
<evidence type="ECO:0000313" key="1">
    <source>
        <dbReference type="EMBL" id="CAA2102426.1"/>
    </source>
</evidence>
<protein>
    <submittedName>
        <fullName evidence="1">Uncharacterized protein</fullName>
    </submittedName>
</protein>